<reference evidence="2 5" key="1">
    <citation type="submission" date="2014-07" db="EMBL/GenBank/DDBJ databases">
        <authorList>
            <person name="Wibberg Daniel"/>
        </authorList>
    </citation>
    <scope>NUCLEOTIDE SEQUENCE [LARGE SCALE GENOMIC DNA]</scope>
</reference>
<evidence type="ECO:0000313" key="5">
    <source>
        <dbReference type="Proteomes" id="UP000040576"/>
    </source>
</evidence>
<evidence type="ECO:0000313" key="2">
    <source>
        <dbReference type="EMBL" id="CEE02936.1"/>
    </source>
</evidence>
<feature type="domain" description="Transposase (putative) YhgA-like" evidence="1">
    <location>
        <begin position="5"/>
        <end position="49"/>
    </location>
</feature>
<name>A0A090IXY1_9BACI</name>
<dbReference type="RefSeq" id="WP_081912396.1">
    <property type="nucleotide sequence ID" value="NZ_CCRF01000094.1"/>
</dbReference>
<dbReference type="EMBL" id="CCRF01000094">
    <property type="protein sequence ID" value="CEE02936.1"/>
    <property type="molecule type" value="Genomic_DNA"/>
</dbReference>
<dbReference type="PATRIC" id="fig|35841.8.peg.1079"/>
<sequence length="57" mass="6652">MKVQNPHDKFFRETMGNVPTAKEFLHHYLPKNILQVIDLDTIEVQKDSFKRKAEGPA</sequence>
<protein>
    <recommendedName>
        <fullName evidence="1">Transposase (putative) YhgA-like domain-containing protein</fullName>
    </recommendedName>
</protein>
<dbReference type="Proteomes" id="UP000040576">
    <property type="component" value="Unassembled WGS sequence"/>
</dbReference>
<dbReference type="Proteomes" id="UP000032076">
    <property type="component" value="Unassembled WGS sequence"/>
</dbReference>
<evidence type="ECO:0000313" key="3">
    <source>
        <dbReference type="EMBL" id="KIO72247.1"/>
    </source>
</evidence>
<evidence type="ECO:0000313" key="4">
    <source>
        <dbReference type="Proteomes" id="UP000032076"/>
    </source>
</evidence>
<dbReference type="EMBL" id="JXLU01000097">
    <property type="protein sequence ID" value="KIO72247.1"/>
    <property type="molecule type" value="Genomic_DNA"/>
</dbReference>
<keyword evidence="5" id="KW-1185">Reference proteome</keyword>
<evidence type="ECO:0000259" key="1">
    <source>
        <dbReference type="Pfam" id="PF04754"/>
    </source>
</evidence>
<dbReference type="AlphaFoldDB" id="A0A090IXY1"/>
<dbReference type="GeneID" id="92962546"/>
<accession>A0A090IXY1</accession>
<dbReference type="Pfam" id="PF04754">
    <property type="entry name" value="Transposase_31"/>
    <property type="match status" value="1"/>
</dbReference>
<gene>
    <name evidence="3" type="ORF">B4167_2998</name>
    <name evidence="2" type="ORF">BT1A1_3151</name>
</gene>
<organism evidence="2 5">
    <name type="scientific">Caldibacillus thermoamylovorans</name>
    <dbReference type="NCBI Taxonomy" id="35841"/>
    <lineage>
        <taxon>Bacteria</taxon>
        <taxon>Bacillati</taxon>
        <taxon>Bacillota</taxon>
        <taxon>Bacilli</taxon>
        <taxon>Bacillales</taxon>
        <taxon>Bacillaceae</taxon>
        <taxon>Caldibacillus</taxon>
    </lineage>
</organism>
<dbReference type="InterPro" id="IPR006842">
    <property type="entry name" value="Transposase_31"/>
</dbReference>
<proteinExistence type="predicted"/>
<reference evidence="3 4" key="2">
    <citation type="submission" date="2015-01" db="EMBL/GenBank/DDBJ databases">
        <title>Draft Genome Sequences of Four Bacillus thermoamylovorans Strains, Isolated From Food Products.</title>
        <authorList>
            <person name="Krawcyk A.O."/>
            <person name="Berendsen E.M."/>
            <person name="Eijlander R.T."/>
            <person name="de Jong A."/>
            <person name="Wells-Bennik M."/>
            <person name="Kuipers O.P."/>
        </authorList>
    </citation>
    <scope>NUCLEOTIDE SEQUENCE [LARGE SCALE GENOMIC DNA]</scope>
    <source>
        <strain evidence="3 4">B4167</strain>
    </source>
</reference>